<evidence type="ECO:0000256" key="1">
    <source>
        <dbReference type="ARBA" id="ARBA00004236"/>
    </source>
</evidence>
<dbReference type="Pfam" id="PF00631">
    <property type="entry name" value="G-gamma"/>
    <property type="match status" value="1"/>
</dbReference>
<dbReference type="GO" id="GO:0005834">
    <property type="term" value="C:heterotrimeric G-protein complex"/>
    <property type="evidence" value="ECO:0007669"/>
    <property type="project" value="EnsemblPlants"/>
</dbReference>
<evidence type="ECO:0000313" key="8">
    <source>
        <dbReference type="EnsemblPlants" id="Kaladp0062s0074.1.v1.1"/>
    </source>
</evidence>
<proteinExistence type="predicted"/>
<dbReference type="GO" id="GO:0007186">
    <property type="term" value="P:G protein-coupled receptor signaling pathway"/>
    <property type="evidence" value="ECO:0007669"/>
    <property type="project" value="InterPro"/>
</dbReference>
<organism evidence="8 9">
    <name type="scientific">Kalanchoe fedtschenkoi</name>
    <name type="common">Lavender scallops</name>
    <name type="synonym">South American air plant</name>
    <dbReference type="NCBI Taxonomy" id="63787"/>
    <lineage>
        <taxon>Eukaryota</taxon>
        <taxon>Viridiplantae</taxon>
        <taxon>Streptophyta</taxon>
        <taxon>Embryophyta</taxon>
        <taxon>Tracheophyta</taxon>
        <taxon>Spermatophyta</taxon>
        <taxon>Magnoliopsida</taxon>
        <taxon>eudicotyledons</taxon>
        <taxon>Gunneridae</taxon>
        <taxon>Pentapetalae</taxon>
        <taxon>Saxifragales</taxon>
        <taxon>Crassulaceae</taxon>
        <taxon>Kalanchoe</taxon>
    </lineage>
</organism>
<dbReference type="SMART" id="SM01224">
    <property type="entry name" value="G_gamma"/>
    <property type="match status" value="1"/>
</dbReference>
<dbReference type="GO" id="GO:0009845">
    <property type="term" value="P:seed germination"/>
    <property type="evidence" value="ECO:0007669"/>
    <property type="project" value="EnsemblPlants"/>
</dbReference>
<dbReference type="GO" id="GO:0010540">
    <property type="term" value="P:basipetal auxin transport"/>
    <property type="evidence" value="ECO:0007669"/>
    <property type="project" value="EnsemblPlants"/>
</dbReference>
<evidence type="ECO:0000259" key="7">
    <source>
        <dbReference type="SMART" id="SM01224"/>
    </source>
</evidence>
<keyword evidence="9" id="KW-1185">Reference proteome</keyword>
<dbReference type="PANTHER" id="PTHR35129">
    <property type="entry name" value="GUANINE NUCLEOTIDE-BINDING PROTEIN SUBUNIT GAMMA 1"/>
    <property type="match status" value="1"/>
</dbReference>
<dbReference type="InterPro" id="IPR015898">
    <property type="entry name" value="G-protein_gamma-like_dom"/>
</dbReference>
<feature type="coiled-coil region" evidence="6">
    <location>
        <begin position="14"/>
        <end position="41"/>
    </location>
</feature>
<name>A0A7N0UE33_KALFE</name>
<evidence type="ECO:0000313" key="9">
    <source>
        <dbReference type="Proteomes" id="UP000594263"/>
    </source>
</evidence>
<evidence type="ECO:0000256" key="4">
    <source>
        <dbReference type="ARBA" id="ARBA00023136"/>
    </source>
</evidence>
<protein>
    <recommendedName>
        <fullName evidence="7">G protein gamma domain-containing protein</fullName>
    </recommendedName>
</protein>
<evidence type="ECO:0000256" key="6">
    <source>
        <dbReference type="SAM" id="Coils"/>
    </source>
</evidence>
<accession>A0A7N0UE33</accession>
<dbReference type="AlphaFoldDB" id="A0A7N0UE33"/>
<comment type="subcellular location">
    <subcellularLocation>
        <location evidence="1">Cell membrane</location>
    </subcellularLocation>
</comment>
<dbReference type="Proteomes" id="UP000594263">
    <property type="component" value="Unplaced"/>
</dbReference>
<evidence type="ECO:0000256" key="3">
    <source>
        <dbReference type="ARBA" id="ARBA00023054"/>
    </source>
</evidence>
<feature type="domain" description="G protein gamma" evidence="7">
    <location>
        <begin position="18"/>
        <end position="90"/>
    </location>
</feature>
<dbReference type="InterPro" id="IPR045878">
    <property type="entry name" value="GG1/2"/>
</dbReference>
<evidence type="ECO:0000256" key="2">
    <source>
        <dbReference type="ARBA" id="ARBA00022475"/>
    </source>
</evidence>
<keyword evidence="2" id="KW-1003">Cell membrane</keyword>
<dbReference type="GO" id="GO:0048527">
    <property type="term" value="P:lateral root development"/>
    <property type="evidence" value="ECO:0007669"/>
    <property type="project" value="EnsemblPlants"/>
</dbReference>
<keyword evidence="5" id="KW-0807">Transducer</keyword>
<dbReference type="Gramene" id="Kaladp0062s0074.1.v1.1">
    <property type="protein sequence ID" value="Kaladp0062s0074.1.v1.1"/>
    <property type="gene ID" value="Kaladp0062s0074.v1.1"/>
</dbReference>
<keyword evidence="3 6" id="KW-0175">Coiled coil</keyword>
<sequence length="94" mass="10682">MSQGQVAVGDARGKHRIAAELKRMEQEARFLEEELAQVEKMDLASAVCQEFVVSVESRPDPLLPITNGPLNPAWDRWFEGPKERQPCRCHCFCL</sequence>
<keyword evidence="4" id="KW-0472">Membrane</keyword>
<evidence type="ECO:0000256" key="5">
    <source>
        <dbReference type="ARBA" id="ARBA00023224"/>
    </source>
</evidence>
<reference evidence="8" key="1">
    <citation type="submission" date="2021-01" db="UniProtKB">
        <authorList>
            <consortium name="EnsemblPlants"/>
        </authorList>
    </citation>
    <scope>IDENTIFICATION</scope>
</reference>
<dbReference type="OMA" id="DRWFERP"/>
<dbReference type="EnsemblPlants" id="Kaladp0062s0074.1.v1.1">
    <property type="protein sequence ID" value="Kaladp0062s0074.1.v1.1"/>
    <property type="gene ID" value="Kaladp0062s0074.v1.1"/>
</dbReference>